<reference evidence="1" key="2">
    <citation type="journal article" date="2015" name="Fish Shellfish Immunol.">
        <title>Early steps in the European eel (Anguilla anguilla)-Vibrio vulnificus interaction in the gills: Role of the RtxA13 toxin.</title>
        <authorList>
            <person name="Callol A."/>
            <person name="Pajuelo D."/>
            <person name="Ebbesson L."/>
            <person name="Teles M."/>
            <person name="MacKenzie S."/>
            <person name="Amaro C."/>
        </authorList>
    </citation>
    <scope>NUCLEOTIDE SEQUENCE</scope>
</reference>
<sequence length="34" mass="3894">MGFSIGSLLQLLFNHFKMWNNSSLLCPFRSPGHL</sequence>
<dbReference type="AlphaFoldDB" id="A0A0E9RCU4"/>
<proteinExistence type="predicted"/>
<organism evidence="1">
    <name type="scientific">Anguilla anguilla</name>
    <name type="common">European freshwater eel</name>
    <name type="synonym">Muraena anguilla</name>
    <dbReference type="NCBI Taxonomy" id="7936"/>
    <lineage>
        <taxon>Eukaryota</taxon>
        <taxon>Metazoa</taxon>
        <taxon>Chordata</taxon>
        <taxon>Craniata</taxon>
        <taxon>Vertebrata</taxon>
        <taxon>Euteleostomi</taxon>
        <taxon>Actinopterygii</taxon>
        <taxon>Neopterygii</taxon>
        <taxon>Teleostei</taxon>
        <taxon>Anguilliformes</taxon>
        <taxon>Anguillidae</taxon>
        <taxon>Anguilla</taxon>
    </lineage>
</organism>
<accession>A0A0E9RCU4</accession>
<name>A0A0E9RCU4_ANGAN</name>
<reference evidence="1" key="1">
    <citation type="submission" date="2014-11" db="EMBL/GenBank/DDBJ databases">
        <authorList>
            <person name="Amaro Gonzalez C."/>
        </authorList>
    </citation>
    <scope>NUCLEOTIDE SEQUENCE</scope>
</reference>
<protein>
    <submittedName>
        <fullName evidence="1">Uncharacterized protein</fullName>
    </submittedName>
</protein>
<evidence type="ECO:0000313" key="1">
    <source>
        <dbReference type="EMBL" id="JAH26173.1"/>
    </source>
</evidence>
<dbReference type="EMBL" id="GBXM01082404">
    <property type="protein sequence ID" value="JAH26173.1"/>
    <property type="molecule type" value="Transcribed_RNA"/>
</dbReference>